<dbReference type="PANTHER" id="PTHR45453:SF1">
    <property type="entry name" value="PHOSPHATE REGULON SENSOR PROTEIN PHOR"/>
    <property type="match status" value="1"/>
</dbReference>
<dbReference type="InterPro" id="IPR036890">
    <property type="entry name" value="HATPase_C_sf"/>
</dbReference>
<dbReference type="EMBL" id="AP019782">
    <property type="protein sequence ID" value="BBL70460.1"/>
    <property type="molecule type" value="Genomic_DNA"/>
</dbReference>
<dbReference type="Pfam" id="PF02518">
    <property type="entry name" value="HATPase_c"/>
    <property type="match status" value="1"/>
</dbReference>
<dbReference type="InterPro" id="IPR005467">
    <property type="entry name" value="His_kinase_dom"/>
</dbReference>
<dbReference type="GO" id="GO:0000155">
    <property type="term" value="F:phosphorelay sensor kinase activity"/>
    <property type="evidence" value="ECO:0007669"/>
    <property type="project" value="TreeGrafter"/>
</dbReference>
<dbReference type="SMART" id="SM00387">
    <property type="entry name" value="HATPase_c"/>
    <property type="match status" value="1"/>
</dbReference>
<evidence type="ECO:0000256" key="2">
    <source>
        <dbReference type="ARBA" id="ARBA00012438"/>
    </source>
</evidence>
<keyword evidence="4" id="KW-0808">Transferase</keyword>
<evidence type="ECO:0000259" key="7">
    <source>
        <dbReference type="PROSITE" id="PS50109"/>
    </source>
</evidence>
<organism evidence="8 9">
    <name type="scientific">Methylogaea oryzae</name>
    <dbReference type="NCBI Taxonomy" id="1295382"/>
    <lineage>
        <taxon>Bacteria</taxon>
        <taxon>Pseudomonadati</taxon>
        <taxon>Pseudomonadota</taxon>
        <taxon>Gammaproteobacteria</taxon>
        <taxon>Methylococcales</taxon>
        <taxon>Methylococcaceae</taxon>
        <taxon>Methylogaea</taxon>
    </lineage>
</organism>
<dbReference type="PROSITE" id="PS50109">
    <property type="entry name" value="HIS_KIN"/>
    <property type="match status" value="1"/>
</dbReference>
<dbReference type="InterPro" id="IPR050351">
    <property type="entry name" value="BphY/WalK/GraS-like"/>
</dbReference>
<dbReference type="GO" id="GO:0016036">
    <property type="term" value="P:cellular response to phosphate starvation"/>
    <property type="evidence" value="ECO:0007669"/>
    <property type="project" value="TreeGrafter"/>
</dbReference>
<evidence type="ECO:0000256" key="5">
    <source>
        <dbReference type="ARBA" id="ARBA00022777"/>
    </source>
</evidence>
<gene>
    <name evidence="8" type="ORF">MoryE10_10660</name>
</gene>
<accession>A0A8D4VMA9</accession>
<dbReference type="Proteomes" id="UP000824988">
    <property type="component" value="Chromosome"/>
</dbReference>
<name>A0A8D4VMA9_9GAMM</name>
<dbReference type="Gene3D" id="3.30.565.10">
    <property type="entry name" value="Histidine kinase-like ATPase, C-terminal domain"/>
    <property type="match status" value="1"/>
</dbReference>
<dbReference type="SUPFAM" id="SSF55874">
    <property type="entry name" value="ATPase domain of HSP90 chaperone/DNA topoisomerase II/histidine kinase"/>
    <property type="match status" value="1"/>
</dbReference>
<sequence>MDKSNSAPEVLDFATVLASSLHDMKNSLCIFLGMLDEVVEETSDEDPRYGRMVKLRYEGQRIGNDMMQLLGIYRSSQARFSPNIAEVDVTEFLMEQMQVHQLMLEHKQIAAEVVCDSGLVWFFDREMVAGILTNVINNAYKYARGRLRIIGQERDGGLVLSIADDGPGYPPHMLADGREGLPPVDFQNGSTGLGLYFARLVAGLHKNRDKAGHIAITNDGIDSGGCFSVWLP</sequence>
<dbReference type="GO" id="GO:0005886">
    <property type="term" value="C:plasma membrane"/>
    <property type="evidence" value="ECO:0007669"/>
    <property type="project" value="TreeGrafter"/>
</dbReference>
<evidence type="ECO:0000256" key="3">
    <source>
        <dbReference type="ARBA" id="ARBA00022553"/>
    </source>
</evidence>
<evidence type="ECO:0000313" key="9">
    <source>
        <dbReference type="Proteomes" id="UP000824988"/>
    </source>
</evidence>
<reference evidence="8" key="1">
    <citation type="submission" date="2019-06" db="EMBL/GenBank/DDBJ databases">
        <title>Complete genome sequence of Methylogaea oryzae strain JCM16910.</title>
        <authorList>
            <person name="Asakawa S."/>
        </authorList>
    </citation>
    <scope>NUCLEOTIDE SEQUENCE</scope>
    <source>
        <strain evidence="8">E10</strain>
    </source>
</reference>
<dbReference type="GO" id="GO:0004721">
    <property type="term" value="F:phosphoprotein phosphatase activity"/>
    <property type="evidence" value="ECO:0007669"/>
    <property type="project" value="TreeGrafter"/>
</dbReference>
<evidence type="ECO:0000256" key="6">
    <source>
        <dbReference type="ARBA" id="ARBA00023012"/>
    </source>
</evidence>
<dbReference type="PANTHER" id="PTHR45453">
    <property type="entry name" value="PHOSPHATE REGULON SENSOR PROTEIN PHOR"/>
    <property type="match status" value="1"/>
</dbReference>
<dbReference type="KEGG" id="moz:MoryE10_10660"/>
<proteinExistence type="predicted"/>
<evidence type="ECO:0000256" key="4">
    <source>
        <dbReference type="ARBA" id="ARBA00022679"/>
    </source>
</evidence>
<dbReference type="EC" id="2.7.13.3" evidence="2"/>
<keyword evidence="6" id="KW-0902">Two-component regulatory system</keyword>
<dbReference type="AlphaFoldDB" id="A0A8D4VMA9"/>
<dbReference type="RefSeq" id="WP_054773995.1">
    <property type="nucleotide sequence ID" value="NZ_AP019782.1"/>
</dbReference>
<feature type="domain" description="Histidine kinase" evidence="7">
    <location>
        <begin position="19"/>
        <end position="232"/>
    </location>
</feature>
<evidence type="ECO:0000256" key="1">
    <source>
        <dbReference type="ARBA" id="ARBA00000085"/>
    </source>
</evidence>
<protein>
    <recommendedName>
        <fullName evidence="2">histidine kinase</fullName>
        <ecNumber evidence="2">2.7.13.3</ecNumber>
    </recommendedName>
</protein>
<keyword evidence="3" id="KW-0597">Phosphoprotein</keyword>
<comment type="catalytic activity">
    <reaction evidence="1">
        <text>ATP + protein L-histidine = ADP + protein N-phospho-L-histidine.</text>
        <dbReference type="EC" id="2.7.13.3"/>
    </reaction>
</comment>
<evidence type="ECO:0000313" key="8">
    <source>
        <dbReference type="EMBL" id="BBL70460.1"/>
    </source>
</evidence>
<keyword evidence="5 8" id="KW-0418">Kinase</keyword>
<dbReference type="PRINTS" id="PR00344">
    <property type="entry name" value="BCTRLSENSOR"/>
</dbReference>
<dbReference type="InterPro" id="IPR004358">
    <property type="entry name" value="Sig_transdc_His_kin-like_C"/>
</dbReference>
<keyword evidence="9" id="KW-1185">Reference proteome</keyword>
<dbReference type="InterPro" id="IPR003594">
    <property type="entry name" value="HATPase_dom"/>
</dbReference>